<feature type="region of interest" description="Disordered" evidence="1">
    <location>
        <begin position="147"/>
        <end position="182"/>
    </location>
</feature>
<gene>
    <name evidence="2" type="ORF">V8G54_006303</name>
</gene>
<dbReference type="AlphaFoldDB" id="A0AAQ3P1A7"/>
<sequence length="479" mass="53358">MASKGQRQVGGPKMLYWTVSQDVWVKLEPKKKWSYLVFKILNMGMSGKDNEGKWKANAPTDLESEAFFTNFQQINSQVMEKKIAEVEEVERATNCGDTANERRTNQCHKRKGKTKSIGGCRSRSWRISGISSGEEAPLLEKPKLENEEGANYGSNGCYGGSDQREEGPATRPAASWCDSDTDKAAPQLEKGGAWRRVRRILVLTSVRLTVARGGGPDPLVTGRNCDGGRRRTVAGDGWQRRSIGSRLPTAGSGSQKTFGLFDFGCREANENANRKQSVGDIGERLSQVVEASSSQKDISNGRLSTETQRLKTKLLGGRRRPRRPAVGRQQRKVVAKLFNMTRENLYHPKHNWTTLVQQHLNESLAEEGLIRQSLWSKPAIFLSHPLPECSCRIDSTKATNRVKGEDGQVLYGGEDVCPKWMKHANEAVSSEKEGVKSEDDGVADYESNDFVDESESDKNSTRSSQTPLWDQDEEMDPND</sequence>
<dbReference type="Proteomes" id="UP001374535">
    <property type="component" value="Chromosome 2"/>
</dbReference>
<organism evidence="2 3">
    <name type="scientific">Vigna mungo</name>
    <name type="common">Black gram</name>
    <name type="synonym">Phaseolus mungo</name>
    <dbReference type="NCBI Taxonomy" id="3915"/>
    <lineage>
        <taxon>Eukaryota</taxon>
        <taxon>Viridiplantae</taxon>
        <taxon>Streptophyta</taxon>
        <taxon>Embryophyta</taxon>
        <taxon>Tracheophyta</taxon>
        <taxon>Spermatophyta</taxon>
        <taxon>Magnoliopsida</taxon>
        <taxon>eudicotyledons</taxon>
        <taxon>Gunneridae</taxon>
        <taxon>Pentapetalae</taxon>
        <taxon>rosids</taxon>
        <taxon>fabids</taxon>
        <taxon>Fabales</taxon>
        <taxon>Fabaceae</taxon>
        <taxon>Papilionoideae</taxon>
        <taxon>50 kb inversion clade</taxon>
        <taxon>NPAAA clade</taxon>
        <taxon>indigoferoid/millettioid clade</taxon>
        <taxon>Phaseoleae</taxon>
        <taxon>Vigna</taxon>
    </lineage>
</organism>
<feature type="region of interest" description="Disordered" evidence="1">
    <location>
        <begin position="426"/>
        <end position="479"/>
    </location>
</feature>
<evidence type="ECO:0000313" key="3">
    <source>
        <dbReference type="Proteomes" id="UP001374535"/>
    </source>
</evidence>
<feature type="compositionally biased region" description="Acidic residues" evidence="1">
    <location>
        <begin position="470"/>
        <end position="479"/>
    </location>
</feature>
<proteinExistence type="predicted"/>
<keyword evidence="3" id="KW-1185">Reference proteome</keyword>
<name>A0AAQ3P1A7_VIGMU</name>
<evidence type="ECO:0000313" key="2">
    <source>
        <dbReference type="EMBL" id="WVZ18981.1"/>
    </source>
</evidence>
<feature type="compositionally biased region" description="Acidic residues" evidence="1">
    <location>
        <begin position="440"/>
        <end position="455"/>
    </location>
</feature>
<evidence type="ECO:0000256" key="1">
    <source>
        <dbReference type="SAM" id="MobiDB-lite"/>
    </source>
</evidence>
<protein>
    <submittedName>
        <fullName evidence="2">Uncharacterized protein</fullName>
    </submittedName>
</protein>
<feature type="compositionally biased region" description="Basic and acidic residues" evidence="1">
    <location>
        <begin position="426"/>
        <end position="439"/>
    </location>
</feature>
<dbReference type="EMBL" id="CP144699">
    <property type="protein sequence ID" value="WVZ18981.1"/>
    <property type="molecule type" value="Genomic_DNA"/>
</dbReference>
<reference evidence="2 3" key="1">
    <citation type="journal article" date="2023" name="Life. Sci Alliance">
        <title>Evolutionary insights into 3D genome organization and epigenetic landscape of Vigna mungo.</title>
        <authorList>
            <person name="Junaid A."/>
            <person name="Singh B."/>
            <person name="Bhatia S."/>
        </authorList>
    </citation>
    <scope>NUCLEOTIDE SEQUENCE [LARGE SCALE GENOMIC DNA]</scope>
    <source>
        <strain evidence="2">Urdbean</strain>
    </source>
</reference>
<accession>A0AAQ3P1A7</accession>